<feature type="transmembrane region" description="Helical" evidence="1">
    <location>
        <begin position="60"/>
        <end position="83"/>
    </location>
</feature>
<evidence type="ECO:0000313" key="4">
    <source>
        <dbReference type="Proteomes" id="UP000204391"/>
    </source>
</evidence>
<protein>
    <recommendedName>
        <fullName evidence="2">DUF4179 domain-containing protein</fullName>
    </recommendedName>
</protein>
<accession>A0A221MFD4</accession>
<feature type="domain" description="DUF4179" evidence="2">
    <location>
        <begin position="52"/>
        <end position="144"/>
    </location>
</feature>
<sequence length="377" mass="43148">MDKDKIRKHLDDAIEKQVPDVWDEVENRIHKAEESGYREKIVNPNNVSPLKKKKILYKRLSLAAAACLICIMTLTFTPVLAAIQEVYDKIFTSERIDDAGVRKALHAGLGQSLDQTYYDKEYDITVHFKSVLTDAKETKLLLTYQSDSTNLENYYIDLFEGVSSIQLITEDGQRQTLDNVGWGSDYYNSEENIKAEALSFESIKEYEGQEIRLEIEDLTIWDEGKGSVQTTWPLEFTLDESATSDRETVEVNKEFTFKNETYTIKHVEYSGLETRVVVTGSDIKPYIGPDGNKYHKRSKLERLFYNARKNDKELGYIVDEGKSGVFLESAGERVVPVFSKGEVESSLNEYIMFFAPVKDREDTILEVGDDSRIPLTE</sequence>
<dbReference type="RefSeq" id="WP_089533343.1">
    <property type="nucleotide sequence ID" value="NZ_CP022437.1"/>
</dbReference>
<dbReference type="KEGG" id="vne:CFK40_15615"/>
<reference evidence="3 4" key="1">
    <citation type="journal article" date="2003" name="Int. J. Syst. Evol. Microbiol.">
        <title>Virgibacillus carmonensis sp. nov., Virgibacillus necropolis sp. nov. and Virgibacillus picturae sp. nov., three novel species isolated from deteriorated mural paintings, transfer of the species of the genus salibacillus to Virgibacillus, as Virgibacillus marismortui comb. nov. and Virgibacillus salexigens comb. nov., and emended description of the genus Virgibacillus.</title>
        <authorList>
            <person name="Heyrman J."/>
            <person name="Logan N.A."/>
            <person name="Busse H.J."/>
            <person name="Balcaen A."/>
            <person name="Lebbe L."/>
            <person name="Rodriguez-Diaz M."/>
            <person name="Swings J."/>
            <person name="De Vos P."/>
        </authorList>
    </citation>
    <scope>NUCLEOTIDE SEQUENCE [LARGE SCALE GENOMIC DNA]</scope>
    <source>
        <strain evidence="3 4">LMG 19488</strain>
    </source>
</reference>
<keyword evidence="1" id="KW-1133">Transmembrane helix</keyword>
<keyword evidence="1" id="KW-0812">Transmembrane</keyword>
<name>A0A221MFD4_9BACI</name>
<keyword evidence="1" id="KW-0472">Membrane</keyword>
<dbReference type="InterPro" id="IPR025436">
    <property type="entry name" value="DUF4179"/>
</dbReference>
<keyword evidence="4" id="KW-1185">Reference proteome</keyword>
<dbReference type="Proteomes" id="UP000204391">
    <property type="component" value="Chromosome"/>
</dbReference>
<evidence type="ECO:0000256" key="1">
    <source>
        <dbReference type="SAM" id="Phobius"/>
    </source>
</evidence>
<proteinExistence type="predicted"/>
<dbReference type="OrthoDB" id="2787767at2"/>
<evidence type="ECO:0000313" key="3">
    <source>
        <dbReference type="EMBL" id="ASN06345.1"/>
    </source>
</evidence>
<organism evidence="3 4">
    <name type="scientific">Virgibacillus necropolis</name>
    <dbReference type="NCBI Taxonomy" id="163877"/>
    <lineage>
        <taxon>Bacteria</taxon>
        <taxon>Bacillati</taxon>
        <taxon>Bacillota</taxon>
        <taxon>Bacilli</taxon>
        <taxon>Bacillales</taxon>
        <taxon>Bacillaceae</taxon>
        <taxon>Virgibacillus</taxon>
    </lineage>
</organism>
<dbReference type="AlphaFoldDB" id="A0A221MFD4"/>
<gene>
    <name evidence="3" type="ORF">CFK40_15615</name>
</gene>
<evidence type="ECO:0000259" key="2">
    <source>
        <dbReference type="Pfam" id="PF13786"/>
    </source>
</evidence>
<dbReference type="EMBL" id="CP022437">
    <property type="protein sequence ID" value="ASN06345.1"/>
    <property type="molecule type" value="Genomic_DNA"/>
</dbReference>
<dbReference type="Pfam" id="PF13786">
    <property type="entry name" value="DUF4179"/>
    <property type="match status" value="1"/>
</dbReference>